<accession>A0A1U7HI53</accession>
<dbReference type="AlphaFoldDB" id="A0A1U7HI53"/>
<dbReference type="EMBL" id="MRCB01000010">
    <property type="protein sequence ID" value="OKH23218.1"/>
    <property type="molecule type" value="Genomic_DNA"/>
</dbReference>
<dbReference type="Gene3D" id="2.60.120.10">
    <property type="entry name" value="Jelly Rolls"/>
    <property type="match status" value="1"/>
</dbReference>
<feature type="domain" description="Quercetin 2,3-dioxygenase C-terminal cupin" evidence="1">
    <location>
        <begin position="41"/>
        <end position="107"/>
    </location>
</feature>
<proteinExistence type="predicted"/>
<sequence>MKININFAISLKRFSEFIKNFSLELCLIKNSIQGKYYRKYVVSPDGREGSATIHQDICLYASILEPGSAIAYQIQPGRYGWLQIAQGIATLNGERFGQATGCKSTVREILKLAPM</sequence>
<reference evidence="2 3" key="1">
    <citation type="submission" date="2016-11" db="EMBL/GenBank/DDBJ databases">
        <title>Draft Genome Sequences of Nine Cyanobacterial Strains from Diverse Habitats.</title>
        <authorList>
            <person name="Zhu T."/>
            <person name="Hou S."/>
            <person name="Lu X."/>
            <person name="Hess W.R."/>
        </authorList>
    </citation>
    <scope>NUCLEOTIDE SEQUENCE [LARGE SCALE GENOMIC DNA]</scope>
    <source>
        <strain evidence="2 3">NIES-593</strain>
    </source>
</reference>
<dbReference type="STRING" id="1921803.NIES593_10265"/>
<keyword evidence="3" id="KW-1185">Reference proteome</keyword>
<dbReference type="InterPro" id="IPR011051">
    <property type="entry name" value="RmlC_Cupin_sf"/>
</dbReference>
<dbReference type="InterPro" id="IPR014710">
    <property type="entry name" value="RmlC-like_jellyroll"/>
</dbReference>
<evidence type="ECO:0000313" key="3">
    <source>
        <dbReference type="Proteomes" id="UP000186868"/>
    </source>
</evidence>
<dbReference type="SUPFAM" id="SSF51182">
    <property type="entry name" value="RmlC-like cupins"/>
    <property type="match status" value="1"/>
</dbReference>
<dbReference type="Pfam" id="PF17954">
    <property type="entry name" value="Pirin_C_2"/>
    <property type="match status" value="1"/>
</dbReference>
<organism evidence="2 3">
    <name type="scientific">Hydrococcus rivularis NIES-593</name>
    <dbReference type="NCBI Taxonomy" id="1921803"/>
    <lineage>
        <taxon>Bacteria</taxon>
        <taxon>Bacillati</taxon>
        <taxon>Cyanobacteriota</taxon>
        <taxon>Cyanophyceae</taxon>
        <taxon>Pleurocapsales</taxon>
        <taxon>Hydrococcaceae</taxon>
        <taxon>Hydrococcus</taxon>
    </lineage>
</organism>
<evidence type="ECO:0000313" key="2">
    <source>
        <dbReference type="EMBL" id="OKH23218.1"/>
    </source>
</evidence>
<dbReference type="InterPro" id="IPR041602">
    <property type="entry name" value="Quercetinase_C"/>
</dbReference>
<dbReference type="Proteomes" id="UP000186868">
    <property type="component" value="Unassembled WGS sequence"/>
</dbReference>
<comment type="caution">
    <text evidence="2">The sequence shown here is derived from an EMBL/GenBank/DDBJ whole genome shotgun (WGS) entry which is preliminary data.</text>
</comment>
<protein>
    <recommendedName>
        <fullName evidence="1">Quercetin 2,3-dioxygenase C-terminal cupin domain-containing protein</fullName>
    </recommendedName>
</protein>
<evidence type="ECO:0000259" key="1">
    <source>
        <dbReference type="Pfam" id="PF17954"/>
    </source>
</evidence>
<gene>
    <name evidence="2" type="ORF">NIES593_10265</name>
</gene>
<name>A0A1U7HI53_9CYAN</name>